<proteinExistence type="predicted"/>
<dbReference type="Gene3D" id="3.30.200.20">
    <property type="entry name" value="Phosphorylase Kinase, domain 1"/>
    <property type="match status" value="1"/>
</dbReference>
<dbReference type="OMA" id="MQSCPAE"/>
<dbReference type="InterPro" id="IPR000719">
    <property type="entry name" value="Prot_kinase_dom"/>
</dbReference>
<keyword evidence="11 15" id="KW-1133">Transmembrane helix</keyword>
<dbReference type="InterPro" id="IPR011009">
    <property type="entry name" value="Kinase-like_dom_sf"/>
</dbReference>
<reference evidence="17 18" key="1">
    <citation type="submission" date="2020-04" db="EMBL/GenBank/DDBJ databases">
        <title>Plant Genome Project.</title>
        <authorList>
            <person name="Zhang R.-G."/>
        </authorList>
    </citation>
    <scope>NUCLEOTIDE SEQUENCE [LARGE SCALE GENOMIC DNA]</scope>
    <source>
        <strain evidence="17">YNK0</strain>
        <tissue evidence="17">Leaf</tissue>
    </source>
</reference>
<keyword evidence="13" id="KW-0325">Glycoprotein</keyword>
<dbReference type="Pfam" id="PF00560">
    <property type="entry name" value="LRR_1"/>
    <property type="match status" value="2"/>
</dbReference>
<comment type="caution">
    <text evidence="17">The sequence shown here is derived from an EMBL/GenBank/DDBJ whole genome shotgun (WGS) entry which is preliminary data.</text>
</comment>
<dbReference type="PROSITE" id="PS00107">
    <property type="entry name" value="PROTEIN_KINASE_ATP"/>
    <property type="match status" value="1"/>
</dbReference>
<evidence type="ECO:0000313" key="18">
    <source>
        <dbReference type="Proteomes" id="UP000655225"/>
    </source>
</evidence>
<dbReference type="PANTHER" id="PTHR45974:SF216">
    <property type="entry name" value="PROTEIN KINASE DOMAIN-CONTAINING PROTEIN"/>
    <property type="match status" value="1"/>
</dbReference>
<comment type="subcellular location">
    <subcellularLocation>
        <location evidence="1">Membrane</location>
    </subcellularLocation>
</comment>
<dbReference type="OrthoDB" id="1921806at2759"/>
<evidence type="ECO:0000256" key="7">
    <source>
        <dbReference type="ARBA" id="ARBA00022737"/>
    </source>
</evidence>
<keyword evidence="2" id="KW-0723">Serine/threonine-protein kinase</keyword>
<gene>
    <name evidence="17" type="ORF">HHK36_015996</name>
</gene>
<keyword evidence="9" id="KW-0418">Kinase</keyword>
<dbReference type="SUPFAM" id="SSF56112">
    <property type="entry name" value="Protein kinase-like (PK-like)"/>
    <property type="match status" value="1"/>
</dbReference>
<dbReference type="Pfam" id="PF07714">
    <property type="entry name" value="PK_Tyr_Ser-Thr"/>
    <property type="match status" value="1"/>
</dbReference>
<evidence type="ECO:0000256" key="3">
    <source>
        <dbReference type="ARBA" id="ARBA00022614"/>
    </source>
</evidence>
<protein>
    <recommendedName>
        <fullName evidence="16">Protein kinase domain-containing protein</fullName>
    </recommendedName>
</protein>
<feature type="domain" description="Protein kinase" evidence="16">
    <location>
        <begin position="496"/>
        <end position="604"/>
    </location>
</feature>
<accession>A0A834YWF3</accession>
<feature type="transmembrane region" description="Helical" evidence="15">
    <location>
        <begin position="425"/>
        <end position="448"/>
    </location>
</feature>
<dbReference type="InterPro" id="IPR001245">
    <property type="entry name" value="Ser-Thr/Tyr_kinase_cat_dom"/>
</dbReference>
<name>A0A834YWF3_TETSI</name>
<evidence type="ECO:0000256" key="2">
    <source>
        <dbReference type="ARBA" id="ARBA00022527"/>
    </source>
</evidence>
<evidence type="ECO:0000256" key="1">
    <source>
        <dbReference type="ARBA" id="ARBA00004370"/>
    </source>
</evidence>
<evidence type="ECO:0000256" key="14">
    <source>
        <dbReference type="PROSITE-ProRule" id="PRU10141"/>
    </source>
</evidence>
<evidence type="ECO:0000259" key="16">
    <source>
        <dbReference type="PROSITE" id="PS50011"/>
    </source>
</evidence>
<dbReference type="InterPro" id="IPR001611">
    <property type="entry name" value="Leu-rich_rpt"/>
</dbReference>
<evidence type="ECO:0000256" key="11">
    <source>
        <dbReference type="ARBA" id="ARBA00022989"/>
    </source>
</evidence>
<dbReference type="CDD" id="cd21699">
    <property type="entry name" value="JMTM_APP_like"/>
    <property type="match status" value="1"/>
</dbReference>
<dbReference type="Gene3D" id="3.80.10.10">
    <property type="entry name" value="Ribonuclease Inhibitor"/>
    <property type="match status" value="2"/>
</dbReference>
<feature type="binding site" evidence="14">
    <location>
        <position position="524"/>
    </location>
    <ligand>
        <name>ATP</name>
        <dbReference type="ChEBI" id="CHEBI:30616"/>
    </ligand>
</feature>
<dbReference type="GO" id="GO:0004674">
    <property type="term" value="F:protein serine/threonine kinase activity"/>
    <property type="evidence" value="ECO:0007669"/>
    <property type="project" value="UniProtKB-KW"/>
</dbReference>
<keyword evidence="7" id="KW-0677">Repeat</keyword>
<dbReference type="PROSITE" id="PS50011">
    <property type="entry name" value="PROTEIN_KINASE_DOM"/>
    <property type="match status" value="1"/>
</dbReference>
<dbReference type="GO" id="GO:0005524">
    <property type="term" value="F:ATP binding"/>
    <property type="evidence" value="ECO:0007669"/>
    <property type="project" value="UniProtKB-UniRule"/>
</dbReference>
<dbReference type="Proteomes" id="UP000655225">
    <property type="component" value="Unassembled WGS sequence"/>
</dbReference>
<evidence type="ECO:0000313" key="17">
    <source>
        <dbReference type="EMBL" id="KAF8397089.1"/>
    </source>
</evidence>
<dbReference type="PANTHER" id="PTHR45974">
    <property type="entry name" value="RECEPTOR-LIKE PROTEIN 55"/>
    <property type="match status" value="1"/>
</dbReference>
<dbReference type="AlphaFoldDB" id="A0A834YWF3"/>
<keyword evidence="18" id="KW-1185">Reference proteome</keyword>
<organism evidence="17 18">
    <name type="scientific">Tetracentron sinense</name>
    <name type="common">Spur-leaf</name>
    <dbReference type="NCBI Taxonomy" id="13715"/>
    <lineage>
        <taxon>Eukaryota</taxon>
        <taxon>Viridiplantae</taxon>
        <taxon>Streptophyta</taxon>
        <taxon>Embryophyta</taxon>
        <taxon>Tracheophyta</taxon>
        <taxon>Spermatophyta</taxon>
        <taxon>Magnoliopsida</taxon>
        <taxon>Trochodendrales</taxon>
        <taxon>Trochodendraceae</taxon>
        <taxon>Tetracentron</taxon>
    </lineage>
</organism>
<evidence type="ECO:0000256" key="6">
    <source>
        <dbReference type="ARBA" id="ARBA00022729"/>
    </source>
</evidence>
<evidence type="ECO:0000256" key="12">
    <source>
        <dbReference type="ARBA" id="ARBA00023136"/>
    </source>
</evidence>
<keyword evidence="5 15" id="KW-0812">Transmembrane</keyword>
<keyword evidence="3" id="KW-0433">Leucine-rich repeat</keyword>
<evidence type="ECO:0000256" key="9">
    <source>
        <dbReference type="ARBA" id="ARBA00022777"/>
    </source>
</evidence>
<dbReference type="EMBL" id="JABCRI010000011">
    <property type="protein sequence ID" value="KAF8397089.1"/>
    <property type="molecule type" value="Genomic_DNA"/>
</dbReference>
<evidence type="ECO:0000256" key="10">
    <source>
        <dbReference type="ARBA" id="ARBA00022840"/>
    </source>
</evidence>
<evidence type="ECO:0000256" key="15">
    <source>
        <dbReference type="SAM" id="Phobius"/>
    </source>
</evidence>
<dbReference type="InterPro" id="IPR032675">
    <property type="entry name" value="LRR_dom_sf"/>
</dbReference>
<dbReference type="InterPro" id="IPR017441">
    <property type="entry name" value="Protein_kinase_ATP_BS"/>
</dbReference>
<evidence type="ECO:0000256" key="4">
    <source>
        <dbReference type="ARBA" id="ARBA00022679"/>
    </source>
</evidence>
<keyword evidence="12 15" id="KW-0472">Membrane</keyword>
<keyword evidence="4" id="KW-0808">Transferase</keyword>
<dbReference type="GO" id="GO:0016020">
    <property type="term" value="C:membrane"/>
    <property type="evidence" value="ECO:0007669"/>
    <property type="project" value="UniProtKB-SubCell"/>
</dbReference>
<sequence length="604" mass="67484">MNNNSFSGQIPPELSRLPMVVHLLLDNNNLSGYLPPEFSKIPSLLILQLDNNHFDGSKIPTYYGNLSTLVKLSLRNCSLQGAVPDLSTIPNLHYIIYFSVNLQITHSIPLSDAFHKCFVVYDTVDLLELHRLRDETLIKSLNVICSNLSNNNLNGSIPSNFSGFLHLQTLSLENNWLSGSIPSTIWQNMTFSATARLTLDFRNNSLSNISGALNSPANVTIRLQGNPVCTNADELNIVQFCGSVTGGDEILGSSTNSRGVCSMQSCPAEDFFEYVPESPVPCFCAAPLRVGYRLKSPSISDFPPYLNLFEVYITSALNMDFYQLSIDSFFWEEGPRLRMYLKLFPMFNNHSSIFNTSEIQRIRSIFTTWTLARNNLFGPYELLNFTLLGPYSNGMSSRLYLLKKKKIVSLQMIVESPKSGIGKGAFIGIVLGAIGCAVIISAVVAMLITRRHARFHTKSRKQLFIFYFPVVPRIPLKIEGVKDFNFDEMALATSNFSNSTQIGQGGYGKVYKGILADKTVVAIKRAQVGSLQGQKEFFTEIEFLSRLHHRNLVSLVGYCDEDGEQVSFFAFLDLWCFGFSCARFSYVIESPAKSWGLANCFESV</sequence>
<keyword evidence="6" id="KW-0732">Signal</keyword>
<evidence type="ECO:0000256" key="5">
    <source>
        <dbReference type="ARBA" id="ARBA00022692"/>
    </source>
</evidence>
<keyword evidence="10 14" id="KW-0067">ATP-binding</keyword>
<keyword evidence="8 14" id="KW-0547">Nucleotide-binding</keyword>
<dbReference type="FunFam" id="3.30.200.20:FF:000039">
    <property type="entry name" value="receptor-like protein kinase FERONIA"/>
    <property type="match status" value="1"/>
</dbReference>
<dbReference type="SUPFAM" id="SSF52058">
    <property type="entry name" value="L domain-like"/>
    <property type="match status" value="1"/>
</dbReference>
<evidence type="ECO:0000256" key="8">
    <source>
        <dbReference type="ARBA" id="ARBA00022741"/>
    </source>
</evidence>
<evidence type="ECO:0000256" key="13">
    <source>
        <dbReference type="ARBA" id="ARBA00023180"/>
    </source>
</evidence>